<evidence type="ECO:0000256" key="2">
    <source>
        <dbReference type="SAM" id="Phobius"/>
    </source>
</evidence>
<gene>
    <name evidence="3" type="ORF">QP858_06590</name>
</gene>
<keyword evidence="2" id="KW-1133">Transmembrane helix</keyword>
<dbReference type="Proteomes" id="UP001225576">
    <property type="component" value="Unassembled WGS sequence"/>
</dbReference>
<feature type="coiled-coil region" evidence="1">
    <location>
        <begin position="43"/>
        <end position="98"/>
    </location>
</feature>
<dbReference type="EMBL" id="JASPDQ010000014">
    <property type="protein sequence ID" value="MDK8602120.1"/>
    <property type="molecule type" value="Genomic_DNA"/>
</dbReference>
<proteinExistence type="predicted"/>
<evidence type="ECO:0000313" key="3">
    <source>
        <dbReference type="EMBL" id="MDK8602120.1"/>
    </source>
</evidence>
<organism evidence="3 4">
    <name type="scientific">Trueperella bernardiae</name>
    <dbReference type="NCBI Taxonomy" id="59561"/>
    <lineage>
        <taxon>Bacteria</taxon>
        <taxon>Bacillati</taxon>
        <taxon>Actinomycetota</taxon>
        <taxon>Actinomycetes</taxon>
        <taxon>Actinomycetales</taxon>
        <taxon>Actinomycetaceae</taxon>
        <taxon>Trueperella</taxon>
    </lineage>
</organism>
<name>A0AAW6ZKG5_9ACTO</name>
<dbReference type="RefSeq" id="WP_070446491.1">
    <property type="nucleotide sequence ID" value="NZ_JASPDQ010000014.1"/>
</dbReference>
<keyword evidence="2" id="KW-0812">Transmembrane</keyword>
<keyword evidence="2" id="KW-0472">Membrane</keyword>
<comment type="caution">
    <text evidence="3">The sequence shown here is derived from an EMBL/GenBank/DDBJ whole genome shotgun (WGS) entry which is preliminary data.</text>
</comment>
<accession>A0AAW6ZKG5</accession>
<keyword evidence="1" id="KW-0175">Coiled coil</keyword>
<dbReference type="AlphaFoldDB" id="A0AAW6ZKG5"/>
<reference evidence="3" key="1">
    <citation type="submission" date="2023-05" db="EMBL/GenBank/DDBJ databases">
        <title>Genomic Catalog of Human Bladder Bacteria.</title>
        <authorList>
            <person name="Du J."/>
        </authorList>
    </citation>
    <scope>NUCLEOTIDE SEQUENCE</scope>
    <source>
        <strain evidence="3">UMB1304A</strain>
    </source>
</reference>
<evidence type="ECO:0000313" key="4">
    <source>
        <dbReference type="Proteomes" id="UP001225576"/>
    </source>
</evidence>
<evidence type="ECO:0000256" key="1">
    <source>
        <dbReference type="SAM" id="Coils"/>
    </source>
</evidence>
<sequence>MEFVFNAPQLAAFSALVVAILGLVGVLYGHRVQYKLGKQKAELDRVSFMVDRLEARAKESEARAAEADARAADAVKRMDEMDDKIYRLRNELGDSRDENSELKVRLGLMEAKVDAAEEYIVELLAWGEDGAPPPPPARRMG</sequence>
<feature type="transmembrane region" description="Helical" evidence="2">
    <location>
        <begin position="12"/>
        <end position="30"/>
    </location>
</feature>
<protein>
    <submittedName>
        <fullName evidence="3">Uncharacterized protein</fullName>
    </submittedName>
</protein>